<dbReference type="Proteomes" id="UP000694401">
    <property type="component" value="Unassembled WGS sequence"/>
</dbReference>
<feature type="domain" description="Scaffolding anchor of CK1" evidence="4">
    <location>
        <begin position="54"/>
        <end position="119"/>
    </location>
</feature>
<protein>
    <submittedName>
        <fullName evidence="5">Family with sequence similarity 83 member F</fullName>
    </submittedName>
</protein>
<dbReference type="Gene3D" id="3.30.870.10">
    <property type="entry name" value="Endonuclease Chain A"/>
    <property type="match status" value="2"/>
</dbReference>
<accession>A0A8D2PDI9</accession>
<keyword evidence="3" id="KW-0812">Transmembrane</keyword>
<feature type="transmembrane region" description="Helical" evidence="3">
    <location>
        <begin position="12"/>
        <end position="36"/>
    </location>
</feature>
<dbReference type="InterPro" id="IPR050944">
    <property type="entry name" value="FAM83"/>
</dbReference>
<evidence type="ECO:0000256" key="3">
    <source>
        <dbReference type="SAM" id="Phobius"/>
    </source>
</evidence>
<dbReference type="AlphaFoldDB" id="A0A8D2PDI9"/>
<keyword evidence="3" id="KW-0472">Membrane</keyword>
<feature type="transmembrane region" description="Helical" evidence="3">
    <location>
        <begin position="42"/>
        <end position="63"/>
    </location>
</feature>
<feature type="domain" description="Scaffolding anchor of CK1" evidence="4">
    <location>
        <begin position="122"/>
        <end position="164"/>
    </location>
</feature>
<dbReference type="GO" id="GO:0007165">
    <property type="term" value="P:signal transduction"/>
    <property type="evidence" value="ECO:0007669"/>
    <property type="project" value="TreeGrafter"/>
</dbReference>
<evidence type="ECO:0000313" key="6">
    <source>
        <dbReference type="Proteomes" id="UP000694401"/>
    </source>
</evidence>
<reference evidence="5" key="2">
    <citation type="submission" date="2025-09" db="UniProtKB">
        <authorList>
            <consortium name="Ensembl"/>
        </authorList>
    </citation>
    <scope>IDENTIFICATION</scope>
</reference>
<sequence>MFELCKSFLGKPALRASLPLSGVSAFLYFASVGWAFLSVPNVYSVVCLPSSCFQIIAVVMDVFTDRDIFRDIVDAAYKRWIPVYIILDEEGVKLFLEMCRCLDLNDLQIRVRCSVLNDYLLQVNGLLHFTWTSSHIDRNILLVLTGQHVEMFDIEFRELYAISEEVNLYKELSIANPFLLGTGKAGFHSSTVSRKFINPKYGLVAGATRGDMMLWASWHRQDNQGNMEKEETSESKKRLNQFLNDLVTLEQVFPEIDPPLENLNKLNRSPQKLLSRLHMDLKNKSKSRESIRDIKKEDAQTNAKQGKRFASGLFSRKAKRSPGSSIERPFCALMNAKCSCRETEFF</sequence>
<evidence type="ECO:0000259" key="4">
    <source>
        <dbReference type="Pfam" id="PF07894"/>
    </source>
</evidence>
<dbReference type="SUPFAM" id="SSF56024">
    <property type="entry name" value="Phospholipase D/nuclease"/>
    <property type="match status" value="1"/>
</dbReference>
<evidence type="ECO:0000313" key="5">
    <source>
        <dbReference type="Ensembl" id="ENSZLMP00000011623.1"/>
    </source>
</evidence>
<proteinExistence type="inferred from homology"/>
<dbReference type="GO" id="GO:0019901">
    <property type="term" value="F:protein kinase binding"/>
    <property type="evidence" value="ECO:0007669"/>
    <property type="project" value="TreeGrafter"/>
</dbReference>
<comment type="similarity">
    <text evidence="1">Belongs to the FAM83 family.</text>
</comment>
<dbReference type="InterPro" id="IPR012461">
    <property type="entry name" value="SACK1"/>
</dbReference>
<name>A0A8D2PDI9_ZOSLA</name>
<organism evidence="5 6">
    <name type="scientific">Zosterops lateralis melanops</name>
    <dbReference type="NCBI Taxonomy" id="1220523"/>
    <lineage>
        <taxon>Eukaryota</taxon>
        <taxon>Metazoa</taxon>
        <taxon>Chordata</taxon>
        <taxon>Craniata</taxon>
        <taxon>Vertebrata</taxon>
        <taxon>Euteleostomi</taxon>
        <taxon>Archelosauria</taxon>
        <taxon>Archosauria</taxon>
        <taxon>Dinosauria</taxon>
        <taxon>Saurischia</taxon>
        <taxon>Theropoda</taxon>
        <taxon>Coelurosauria</taxon>
        <taxon>Aves</taxon>
        <taxon>Neognathae</taxon>
        <taxon>Neoaves</taxon>
        <taxon>Telluraves</taxon>
        <taxon>Australaves</taxon>
        <taxon>Passeriformes</taxon>
        <taxon>Sylvioidea</taxon>
        <taxon>Zosteropidae</taxon>
        <taxon>Zosterops</taxon>
    </lineage>
</organism>
<reference evidence="5" key="1">
    <citation type="submission" date="2025-08" db="UniProtKB">
        <authorList>
            <consortium name="Ensembl"/>
        </authorList>
    </citation>
    <scope>IDENTIFICATION</scope>
</reference>
<keyword evidence="6" id="KW-1185">Reference proteome</keyword>
<dbReference type="Ensembl" id="ENSZLMT00000011939.1">
    <property type="protein sequence ID" value="ENSZLMP00000011623.1"/>
    <property type="gene ID" value="ENSZLMG00000008094.1"/>
</dbReference>
<evidence type="ECO:0000256" key="1">
    <source>
        <dbReference type="ARBA" id="ARBA00006937"/>
    </source>
</evidence>
<dbReference type="Pfam" id="PF07894">
    <property type="entry name" value="SACK1"/>
    <property type="match status" value="2"/>
</dbReference>
<dbReference type="PANTHER" id="PTHR16181:SF29">
    <property type="entry name" value="PROTEIN FAM83A-RELATED"/>
    <property type="match status" value="1"/>
</dbReference>
<dbReference type="PANTHER" id="PTHR16181">
    <property type="entry name" value="PROTEIN FAM83A-RELATED"/>
    <property type="match status" value="1"/>
</dbReference>
<evidence type="ECO:0000256" key="2">
    <source>
        <dbReference type="SAM" id="MobiDB-lite"/>
    </source>
</evidence>
<feature type="region of interest" description="Disordered" evidence="2">
    <location>
        <begin position="283"/>
        <end position="306"/>
    </location>
</feature>
<keyword evidence="3" id="KW-1133">Transmembrane helix</keyword>
<feature type="compositionally biased region" description="Basic and acidic residues" evidence="2">
    <location>
        <begin position="283"/>
        <end position="299"/>
    </location>
</feature>